<protein>
    <recommendedName>
        <fullName evidence="3">Fido domain-containing protein</fullName>
    </recommendedName>
</protein>
<dbReference type="EMBL" id="PDKV01000003">
    <property type="protein sequence ID" value="PIB80283.1"/>
    <property type="molecule type" value="Genomic_DNA"/>
</dbReference>
<evidence type="ECO:0000313" key="2">
    <source>
        <dbReference type="Proteomes" id="UP000230971"/>
    </source>
</evidence>
<dbReference type="Proteomes" id="UP000230971">
    <property type="component" value="Unassembled WGS sequence"/>
</dbReference>
<proteinExistence type="predicted"/>
<accession>A0A2G5PQE8</accession>
<name>A0A2G5PQE8_MYCCE</name>
<comment type="caution">
    <text evidence="1">The sequence shown here is derived from an EMBL/GenBank/DDBJ whole genome shotgun (WGS) entry which is preliminary data.</text>
</comment>
<dbReference type="AlphaFoldDB" id="A0A2G5PQE8"/>
<gene>
    <name evidence="1" type="ORF">CQY23_04525</name>
</gene>
<dbReference type="OrthoDB" id="9802752at2"/>
<dbReference type="Gene3D" id="1.20.120.1870">
    <property type="entry name" value="Fic/DOC protein, Fido domain"/>
    <property type="match status" value="1"/>
</dbReference>
<reference evidence="1 2" key="1">
    <citation type="journal article" date="2017" name="Infect. Genet. Evol.">
        <title>The new phylogeny of the genus Mycobacterium: The old and the news.</title>
        <authorList>
            <person name="Tortoli E."/>
            <person name="Fedrizzi T."/>
            <person name="Meehan C.J."/>
            <person name="Trovato A."/>
            <person name="Grottola A."/>
            <person name="Giacobazzi E."/>
            <person name="Serpini G.F."/>
            <person name="Tagliazucchi S."/>
            <person name="Fabio A."/>
            <person name="Bettua C."/>
            <person name="Bertorelli R."/>
            <person name="Frascaro F."/>
            <person name="De Sanctis V."/>
            <person name="Pecorari M."/>
            <person name="Jousson O."/>
            <person name="Segata N."/>
            <person name="Cirillo D.M."/>
        </authorList>
    </citation>
    <scope>NUCLEOTIDE SEQUENCE [LARGE SCALE GENOMIC DNA]</scope>
    <source>
        <strain evidence="1 2">NCTC 12882</strain>
    </source>
</reference>
<sequence length="84" mass="9480">MPFTVGIPEWPHNFTILVGLTITRRTAAHSLARNHALVDGNKRAAWTACRTFLVINGHWMSAPEDERLAMWVQSMPLRLANISN</sequence>
<evidence type="ECO:0008006" key="3">
    <source>
        <dbReference type="Google" id="ProtNLM"/>
    </source>
</evidence>
<dbReference type="InterPro" id="IPR053737">
    <property type="entry name" value="Type_II_TA_Toxin"/>
</dbReference>
<evidence type="ECO:0000313" key="1">
    <source>
        <dbReference type="EMBL" id="PIB80283.1"/>
    </source>
</evidence>
<organism evidence="1 2">
    <name type="scientific">Mycobacterium celatum</name>
    <dbReference type="NCBI Taxonomy" id="28045"/>
    <lineage>
        <taxon>Bacteria</taxon>
        <taxon>Bacillati</taxon>
        <taxon>Actinomycetota</taxon>
        <taxon>Actinomycetes</taxon>
        <taxon>Mycobacteriales</taxon>
        <taxon>Mycobacteriaceae</taxon>
        <taxon>Mycobacterium</taxon>
    </lineage>
</organism>